<evidence type="ECO:0000256" key="6">
    <source>
        <dbReference type="PROSITE-ProRule" id="PRU00708"/>
    </source>
</evidence>
<keyword evidence="3 5" id="KW-0853">WD repeat</keyword>
<dbReference type="InterPro" id="IPR001680">
    <property type="entry name" value="WD40_rpt"/>
</dbReference>
<feature type="repeat" description="WD" evidence="5">
    <location>
        <begin position="885"/>
        <end position="917"/>
    </location>
</feature>
<feature type="repeat" description="PPR" evidence="6">
    <location>
        <begin position="165"/>
        <end position="195"/>
    </location>
</feature>
<dbReference type="PROSITE" id="PS50082">
    <property type="entry name" value="WD_REPEATS_2"/>
    <property type="match status" value="3"/>
</dbReference>
<evidence type="ECO:0000313" key="10">
    <source>
        <dbReference type="Proteomes" id="UP001054252"/>
    </source>
</evidence>
<dbReference type="PANTHER" id="PTHR47926:SF500">
    <property type="entry name" value="REPEAT-CONTAINING PROTEIN, PUTATIVE-RELATED"/>
    <property type="match status" value="1"/>
</dbReference>
<keyword evidence="4" id="KW-0677">Repeat</keyword>
<sequence length="1081" mass="121198">MRPVLCLKPHLNHSLSLNPPSTFSSLLGSPQSFSFYDGLLKSCYDLPSLQQIHSSLTTSGIISNNPHLCARIIIKYAQFGKVNSSRLLYDADKTSSFLWNTMIRAYANGGHSVETLDLYSLMRRNGISPDSYTFPFTLKACASRSLILEGEVVHGDAIKTGFSLDLYVEAALVDMYAKCGQIDAARKVFDEMPMRDTVCWTAMITACEQAELPEEAVVLFQKMQQAGVFADAVSIVSVASAVAQLGDTMRSQMIHAQVICKGYVMDVSVGNAVISMYAKCGNVDKARLVFDLMEERDGITWNSMLSGYSQNGQASEALILFDEMLDLGHKPNPVTVLIMVSVCAYLGYKYLGRKFHDFIIDSRIKVDANLQNALMDMYAKCGELDTALNMFNDIHPSERNVTSCNVLISGYGTHGFGKKALELFSQMVQEGIEPDHMTFTSLLSACSHAGLIEEGRKCFVDMKNFVTPYVKHYACMVDMLGRAGLLYEAFDLIRQMQSPPNDDIWGALLLACRIHGNTELGEIAAKNLFQLEPEHAGYYVLMSNLYAASNRWQEVWKLREHMKKRRLRKYAAFSVIEFSREVHGFHTADRVNPFWQEVHRKIESLQVEMKMAGYVPDLSCVLHDVEEEDKEHTLKYHSEKLAVAFGIMKTDPGLAIQGDRFIPNRSLMDLDQAHGLLTNNTREFYTSKYSDLYRQKLVENLTLDSEGKPFRMLVFRGSPKSSQKSIRLVDEMRSEEVMDKKGNSHRSFPKGEVRILDAPNLRNNFYYNTIDWGMNNILSVALGRTVYLWHSESNHVQKLLQVDDENDHPTSVVWSQDARTLAVGHSGSTLQLWDAETSKLVRSLEGHTKRVATAAWNGHILTSGSHDKSIINHDVRARNNCVSRIKAHKEEVCGLTWSSGGSTLASGGNENLIYIWQASKMSSSDFLHRFNDHCAAVKALAWCPYQSNVLASGGGTNDGCIKIWNTQKGFCINTIDTKAQISGLVWNRHHKEIMSGHGFGTNGHQNKLCLWRYPSMRKLREFGPHDSRVINLCQSPDGLTVVSAGADETLRFWDVFGPPVDEKSTVSELDGLLSFKTSLIR</sequence>
<feature type="repeat" description="PPR" evidence="6">
    <location>
        <begin position="266"/>
        <end position="296"/>
    </location>
</feature>
<dbReference type="InterPro" id="IPR056150">
    <property type="entry name" value="WD40_CDC20-Fz"/>
</dbReference>
<feature type="repeat" description="PPR" evidence="6">
    <location>
        <begin position="95"/>
        <end position="129"/>
    </location>
</feature>
<dbReference type="GO" id="GO:0009451">
    <property type="term" value="P:RNA modification"/>
    <property type="evidence" value="ECO:0007669"/>
    <property type="project" value="InterPro"/>
</dbReference>
<dbReference type="FunFam" id="1.25.40.10:FF:000196">
    <property type="entry name" value="Pentatricopeptide repeat-containing protein At4g14850"/>
    <property type="match status" value="1"/>
</dbReference>
<dbReference type="AlphaFoldDB" id="A0AAV5M6R4"/>
<feature type="repeat" description="WD" evidence="5">
    <location>
        <begin position="1022"/>
        <end position="1055"/>
    </location>
</feature>
<dbReference type="Gene3D" id="2.130.10.10">
    <property type="entry name" value="YVTN repeat-like/Quinoprotein amine dehydrogenase"/>
    <property type="match status" value="1"/>
</dbReference>
<evidence type="ECO:0000256" key="5">
    <source>
        <dbReference type="PROSITE-ProRule" id="PRU00221"/>
    </source>
</evidence>
<dbReference type="Proteomes" id="UP001054252">
    <property type="component" value="Unassembled WGS sequence"/>
</dbReference>
<feature type="domain" description="CDC20/Fizzy WD40" evidence="8">
    <location>
        <begin position="756"/>
        <end position="1053"/>
    </location>
</feature>
<dbReference type="PROSITE" id="PS50294">
    <property type="entry name" value="WD_REPEATS_REGION"/>
    <property type="match status" value="2"/>
</dbReference>
<dbReference type="EMBL" id="BPVZ01000195">
    <property type="protein sequence ID" value="GKV45518.1"/>
    <property type="molecule type" value="Genomic_DNA"/>
</dbReference>
<proteinExistence type="inferred from homology"/>
<feature type="repeat" description="WD" evidence="5">
    <location>
        <begin position="802"/>
        <end position="843"/>
    </location>
</feature>
<gene>
    <name evidence="9" type="ORF">SLEP1_g52589</name>
</gene>
<dbReference type="Pfam" id="PF24807">
    <property type="entry name" value="WD40_CDC20-Fz"/>
    <property type="match status" value="1"/>
</dbReference>
<dbReference type="SUPFAM" id="SSF50978">
    <property type="entry name" value="WD40 repeat-like"/>
    <property type="match status" value="1"/>
</dbReference>
<dbReference type="PROSITE" id="PS51375">
    <property type="entry name" value="PPR"/>
    <property type="match status" value="7"/>
</dbReference>
<dbReference type="InterPro" id="IPR015943">
    <property type="entry name" value="WD40/YVTN_repeat-like_dom_sf"/>
</dbReference>
<dbReference type="Gene3D" id="1.25.40.10">
    <property type="entry name" value="Tetratricopeptide repeat domain"/>
    <property type="match status" value="4"/>
</dbReference>
<name>A0AAV5M6R4_9ROSI</name>
<organism evidence="9 10">
    <name type="scientific">Rubroshorea leprosula</name>
    <dbReference type="NCBI Taxonomy" id="152421"/>
    <lineage>
        <taxon>Eukaryota</taxon>
        <taxon>Viridiplantae</taxon>
        <taxon>Streptophyta</taxon>
        <taxon>Embryophyta</taxon>
        <taxon>Tracheophyta</taxon>
        <taxon>Spermatophyta</taxon>
        <taxon>Magnoliopsida</taxon>
        <taxon>eudicotyledons</taxon>
        <taxon>Gunneridae</taxon>
        <taxon>Pentapetalae</taxon>
        <taxon>rosids</taxon>
        <taxon>malvids</taxon>
        <taxon>Malvales</taxon>
        <taxon>Dipterocarpaceae</taxon>
        <taxon>Rubroshorea</taxon>
    </lineage>
</organism>
<comment type="caution">
    <text evidence="9">The sequence shown here is derived from an EMBL/GenBank/DDBJ whole genome shotgun (WGS) entry which is preliminary data.</text>
</comment>
<feature type="domain" description="DYW" evidence="7">
    <location>
        <begin position="613"/>
        <end position="657"/>
    </location>
</feature>
<dbReference type="InterPro" id="IPR046848">
    <property type="entry name" value="E_motif"/>
</dbReference>
<dbReference type="NCBIfam" id="TIGR00756">
    <property type="entry name" value="PPR"/>
    <property type="match status" value="7"/>
</dbReference>
<evidence type="ECO:0008006" key="11">
    <source>
        <dbReference type="Google" id="ProtNLM"/>
    </source>
</evidence>
<evidence type="ECO:0000256" key="1">
    <source>
        <dbReference type="ARBA" id="ARBA00006445"/>
    </source>
</evidence>
<dbReference type="InterPro" id="IPR019775">
    <property type="entry name" value="WD40_repeat_CS"/>
</dbReference>
<dbReference type="PROSITE" id="PS00678">
    <property type="entry name" value="WD_REPEATS_1"/>
    <property type="match status" value="1"/>
</dbReference>
<dbReference type="PANTHER" id="PTHR47926">
    <property type="entry name" value="PENTATRICOPEPTIDE REPEAT-CONTAINING PROTEIN"/>
    <property type="match status" value="1"/>
</dbReference>
<keyword evidence="10" id="KW-1185">Reference proteome</keyword>
<feature type="repeat" description="PPR" evidence="6">
    <location>
        <begin position="435"/>
        <end position="465"/>
    </location>
</feature>
<comment type="similarity">
    <text evidence="1">Belongs to the WD repeat CDC20/Fizzy family.</text>
</comment>
<dbReference type="FunFam" id="1.25.40.10:FF:000968">
    <property type="entry name" value="Pentatricopeptide repeat-containing protein, mitochondrial"/>
    <property type="match status" value="1"/>
</dbReference>
<dbReference type="SMART" id="SM00320">
    <property type="entry name" value="WD40"/>
    <property type="match status" value="6"/>
</dbReference>
<feature type="repeat" description="PPR" evidence="6">
    <location>
        <begin position="196"/>
        <end position="230"/>
    </location>
</feature>
<evidence type="ECO:0000256" key="4">
    <source>
        <dbReference type="ARBA" id="ARBA00022737"/>
    </source>
</evidence>
<dbReference type="InterPro" id="IPR002885">
    <property type="entry name" value="PPR_rpt"/>
</dbReference>
<dbReference type="SUPFAM" id="SSF48452">
    <property type="entry name" value="TPR-like"/>
    <property type="match status" value="1"/>
</dbReference>
<reference evidence="9 10" key="1">
    <citation type="journal article" date="2021" name="Commun. Biol.">
        <title>The genome of Shorea leprosula (Dipterocarpaceae) highlights the ecological relevance of drought in aseasonal tropical rainforests.</title>
        <authorList>
            <person name="Ng K.K.S."/>
            <person name="Kobayashi M.J."/>
            <person name="Fawcett J.A."/>
            <person name="Hatakeyama M."/>
            <person name="Paape T."/>
            <person name="Ng C.H."/>
            <person name="Ang C.C."/>
            <person name="Tnah L.H."/>
            <person name="Lee C.T."/>
            <person name="Nishiyama T."/>
            <person name="Sese J."/>
            <person name="O'Brien M.J."/>
            <person name="Copetti D."/>
            <person name="Mohd Noor M.I."/>
            <person name="Ong R.C."/>
            <person name="Putra M."/>
            <person name="Sireger I.Z."/>
            <person name="Indrioko S."/>
            <person name="Kosugi Y."/>
            <person name="Izuno A."/>
            <person name="Isagi Y."/>
            <person name="Lee S.L."/>
            <person name="Shimizu K.K."/>
        </authorList>
    </citation>
    <scope>NUCLEOTIDE SEQUENCE [LARGE SCALE GENOMIC DNA]</scope>
    <source>
        <strain evidence="9">214</strain>
    </source>
</reference>
<dbReference type="FunFam" id="1.25.40.10:FF:000184">
    <property type="entry name" value="Pentatricopeptide repeat-containing protein, chloroplastic"/>
    <property type="match status" value="1"/>
</dbReference>
<dbReference type="CDD" id="cd00200">
    <property type="entry name" value="WD40"/>
    <property type="match status" value="1"/>
</dbReference>
<dbReference type="InterPro" id="IPR011990">
    <property type="entry name" value="TPR-like_helical_dom_sf"/>
</dbReference>
<evidence type="ECO:0000259" key="7">
    <source>
        <dbReference type="Pfam" id="PF14432"/>
    </source>
</evidence>
<evidence type="ECO:0000259" key="8">
    <source>
        <dbReference type="Pfam" id="PF24807"/>
    </source>
</evidence>
<comment type="similarity">
    <text evidence="2">Belongs to the PPR family. PCMP-H subfamily.</text>
</comment>
<feature type="repeat" description="PPR" evidence="6">
    <location>
        <begin position="297"/>
        <end position="331"/>
    </location>
</feature>
<dbReference type="GO" id="GO:0008270">
    <property type="term" value="F:zinc ion binding"/>
    <property type="evidence" value="ECO:0007669"/>
    <property type="project" value="InterPro"/>
</dbReference>
<accession>A0AAV5M6R4</accession>
<evidence type="ECO:0000256" key="2">
    <source>
        <dbReference type="ARBA" id="ARBA00006643"/>
    </source>
</evidence>
<dbReference type="Pfam" id="PF01535">
    <property type="entry name" value="PPR"/>
    <property type="match status" value="5"/>
</dbReference>
<dbReference type="GO" id="GO:0003723">
    <property type="term" value="F:RNA binding"/>
    <property type="evidence" value="ECO:0007669"/>
    <property type="project" value="InterPro"/>
</dbReference>
<dbReference type="Pfam" id="PF14432">
    <property type="entry name" value="DYW_deaminase"/>
    <property type="match status" value="1"/>
</dbReference>
<protein>
    <recommendedName>
        <fullName evidence="11">Pentatricopeptide repeat-containing protein</fullName>
    </recommendedName>
</protein>
<evidence type="ECO:0000256" key="3">
    <source>
        <dbReference type="ARBA" id="ARBA00022574"/>
    </source>
</evidence>
<dbReference type="InterPro" id="IPR032867">
    <property type="entry name" value="DYW_dom"/>
</dbReference>
<evidence type="ECO:0000313" key="9">
    <source>
        <dbReference type="EMBL" id="GKV45518.1"/>
    </source>
</evidence>
<dbReference type="InterPro" id="IPR046960">
    <property type="entry name" value="PPR_At4g14850-like_plant"/>
</dbReference>
<dbReference type="Pfam" id="PF13041">
    <property type="entry name" value="PPR_2"/>
    <property type="match status" value="3"/>
</dbReference>
<dbReference type="InterPro" id="IPR036322">
    <property type="entry name" value="WD40_repeat_dom_sf"/>
</dbReference>
<feature type="repeat" description="PPR" evidence="6">
    <location>
        <begin position="400"/>
        <end position="434"/>
    </location>
</feature>
<dbReference type="Pfam" id="PF20431">
    <property type="entry name" value="E_motif"/>
    <property type="match status" value="1"/>
</dbReference>